<evidence type="ECO:0000256" key="7">
    <source>
        <dbReference type="HAMAP-Rule" id="MF_00323"/>
    </source>
</evidence>
<comment type="catalytic activity">
    <reaction evidence="6">
        <text>Fe-coproporphyrin III + 2 H(+) = coproporphyrin III + Fe(2+)</text>
        <dbReference type="Rhea" id="RHEA:49572"/>
        <dbReference type="ChEBI" id="CHEBI:15378"/>
        <dbReference type="ChEBI" id="CHEBI:29033"/>
        <dbReference type="ChEBI" id="CHEBI:68438"/>
        <dbReference type="ChEBI" id="CHEBI:131725"/>
        <dbReference type="EC" id="4.99.1.9"/>
    </reaction>
    <physiologicalReaction direction="right-to-left" evidence="6">
        <dbReference type="Rhea" id="RHEA:49574"/>
    </physiologicalReaction>
</comment>
<dbReference type="Gene3D" id="3.40.50.1400">
    <property type="match status" value="2"/>
</dbReference>
<dbReference type="SUPFAM" id="SSF53800">
    <property type="entry name" value="Chelatase"/>
    <property type="match status" value="1"/>
</dbReference>
<proteinExistence type="inferred from homology"/>
<dbReference type="InterPro" id="IPR033644">
    <property type="entry name" value="Ferrochelatase_C"/>
</dbReference>
<dbReference type="GO" id="GO:0005737">
    <property type="term" value="C:cytoplasm"/>
    <property type="evidence" value="ECO:0007669"/>
    <property type="project" value="UniProtKB-SubCell"/>
</dbReference>
<evidence type="ECO:0000256" key="8">
    <source>
        <dbReference type="RuleBase" id="RU004185"/>
    </source>
</evidence>
<dbReference type="InterPro" id="IPR001015">
    <property type="entry name" value="Ferrochelatase"/>
</dbReference>
<evidence type="ECO:0000256" key="9">
    <source>
        <dbReference type="SAM" id="MobiDB-lite"/>
    </source>
</evidence>
<dbReference type="PANTHER" id="PTHR11108:SF1">
    <property type="entry name" value="FERROCHELATASE, MITOCHONDRIAL"/>
    <property type="match status" value="1"/>
</dbReference>
<evidence type="ECO:0000256" key="2">
    <source>
        <dbReference type="ARBA" id="ARBA00023004"/>
    </source>
</evidence>
<evidence type="ECO:0000313" key="10">
    <source>
        <dbReference type="EMBL" id="MTB72919.1"/>
    </source>
</evidence>
<evidence type="ECO:0000256" key="5">
    <source>
        <dbReference type="ARBA" id="ARBA00023244"/>
    </source>
</evidence>
<feature type="binding site" evidence="7">
    <location>
        <position position="211"/>
    </location>
    <ligand>
        <name>Fe(2+)</name>
        <dbReference type="ChEBI" id="CHEBI:29033"/>
    </ligand>
</feature>
<comment type="pathway">
    <text evidence="1 7">Porphyrin-containing compound metabolism; protoheme biosynthesis.</text>
</comment>
<dbReference type="Proteomes" id="UP000431092">
    <property type="component" value="Unassembled WGS sequence"/>
</dbReference>
<name>A0A6I3IWS3_9MICO</name>
<protein>
    <recommendedName>
        <fullName evidence="7">Coproporphyrin III ferrochelatase</fullName>
        <ecNumber evidence="7">4.99.1.9</ecNumber>
    </recommendedName>
</protein>
<dbReference type="CDD" id="cd03411">
    <property type="entry name" value="Ferrochelatase_N"/>
    <property type="match status" value="1"/>
</dbReference>
<organism evidence="10 11">
    <name type="scientific">Arsenicicoccus cauae</name>
    <dbReference type="NCBI Taxonomy" id="2663847"/>
    <lineage>
        <taxon>Bacteria</taxon>
        <taxon>Bacillati</taxon>
        <taxon>Actinomycetota</taxon>
        <taxon>Actinomycetes</taxon>
        <taxon>Micrococcales</taxon>
        <taxon>Intrasporangiaceae</taxon>
        <taxon>Arsenicicoccus</taxon>
    </lineage>
</organism>
<reference evidence="10 11" key="1">
    <citation type="submission" date="2019-11" db="EMBL/GenBank/DDBJ databases">
        <title>Whole genome sequencing identifies a novel species of the genus Arsenicicoccus isolated from human blood.</title>
        <authorList>
            <person name="Jeong J.H."/>
            <person name="Kweon O.J."/>
            <person name="Kim H.R."/>
            <person name="Kim T.-H."/>
            <person name="Ha S.-M."/>
            <person name="Lee M.-K."/>
        </authorList>
    </citation>
    <scope>NUCLEOTIDE SEQUENCE [LARGE SCALE GENOMIC DNA]</scope>
    <source>
        <strain evidence="10 11">MKL-02</strain>
    </source>
</reference>
<feature type="binding site" evidence="7">
    <location>
        <position position="80"/>
    </location>
    <ligand>
        <name>Fe-coproporphyrin III</name>
        <dbReference type="ChEBI" id="CHEBI:68438"/>
    </ligand>
</feature>
<feature type="region of interest" description="Disordered" evidence="9">
    <location>
        <begin position="1"/>
        <end position="30"/>
    </location>
</feature>
<keyword evidence="7" id="KW-0479">Metal-binding</keyword>
<keyword evidence="5 7" id="KW-0627">Porphyrin biosynthesis</keyword>
<evidence type="ECO:0000256" key="1">
    <source>
        <dbReference type="ARBA" id="ARBA00004744"/>
    </source>
</evidence>
<comment type="similarity">
    <text evidence="7 8">Belongs to the ferrochelatase family.</text>
</comment>
<dbReference type="UniPathway" id="UPA00252"/>
<keyword evidence="11" id="KW-1185">Reference proteome</keyword>
<comment type="function">
    <text evidence="7">Involved in coproporphyrin-dependent heme b biosynthesis. Catalyzes the insertion of ferrous iron into coproporphyrin III to form Fe-coproporphyrin III.</text>
</comment>
<dbReference type="GO" id="GO:0004325">
    <property type="term" value="F:ferrochelatase activity"/>
    <property type="evidence" value="ECO:0007669"/>
    <property type="project" value="UniProtKB-UniRule"/>
</dbReference>
<comment type="subcellular location">
    <subcellularLocation>
        <location evidence="7">Cytoplasm</location>
    </subcellularLocation>
</comment>
<sequence>MTTRPEQAREDVDPSDGTRGPSVPSDPSDPYDAVLVLSFGGPERPEDVLPFLRQVTAGRGIPDERLAVVGQHYYDRGGRSPVNDLGRALVAALHDELGRRGAELPVVLGNRNWSPWLDDALRSLHDGGARRVVTVVTSAFSSYSSCRQYRENLSDAVDALGAEGHELVVDKVRVYATHPGFARTMAGLAADTAAGLPREVLPSTRMVHVTHSIPLWMQESSGPKDAPDVSYRHQHEQLAALVDATVEQRLGVPLPSTLAYCSRSGPPSQPWLEPDINEHLADLAGEGVSDVVVAPIGFVSDHMEVVYDLDTEAAATAAALGLRLHRVPTVGTHPDFVAGLADLVLERAAEARGEVVERAAVPPGALWSTCPAGCCAGREDRPALCGG</sequence>
<dbReference type="GO" id="GO:0046872">
    <property type="term" value="F:metal ion binding"/>
    <property type="evidence" value="ECO:0007669"/>
    <property type="project" value="UniProtKB-KW"/>
</dbReference>
<dbReference type="AlphaFoldDB" id="A0A6I3IWS3"/>
<keyword evidence="4 7" id="KW-0456">Lyase</keyword>
<dbReference type="Pfam" id="PF00762">
    <property type="entry name" value="Ferrochelatase"/>
    <property type="match status" value="1"/>
</dbReference>
<dbReference type="PANTHER" id="PTHR11108">
    <property type="entry name" value="FERROCHELATASE"/>
    <property type="match status" value="1"/>
</dbReference>
<dbReference type="EC" id="4.99.1.9" evidence="7"/>
<dbReference type="InterPro" id="IPR033659">
    <property type="entry name" value="Ferrochelatase_N"/>
</dbReference>
<comment type="caution">
    <text evidence="10">The sequence shown here is derived from an EMBL/GenBank/DDBJ whole genome shotgun (WGS) entry which is preliminary data.</text>
</comment>
<dbReference type="GO" id="GO:0006783">
    <property type="term" value="P:heme biosynthetic process"/>
    <property type="evidence" value="ECO:0007669"/>
    <property type="project" value="UniProtKB-UniRule"/>
</dbReference>
<evidence type="ECO:0000313" key="11">
    <source>
        <dbReference type="Proteomes" id="UP000431092"/>
    </source>
</evidence>
<feature type="binding site" evidence="7">
    <location>
        <position position="149"/>
    </location>
    <ligand>
        <name>Fe-coproporphyrin III</name>
        <dbReference type="ChEBI" id="CHEBI:68438"/>
    </ligand>
</feature>
<keyword evidence="7" id="KW-0963">Cytoplasm</keyword>
<feature type="compositionally biased region" description="Low complexity" evidence="9">
    <location>
        <begin position="21"/>
        <end position="30"/>
    </location>
</feature>
<feature type="compositionally biased region" description="Basic and acidic residues" evidence="9">
    <location>
        <begin position="1"/>
        <end position="12"/>
    </location>
</feature>
<gene>
    <name evidence="7" type="primary">cpfC</name>
    <name evidence="10" type="ORF">GGG17_13270</name>
</gene>
<evidence type="ECO:0000256" key="4">
    <source>
        <dbReference type="ARBA" id="ARBA00023239"/>
    </source>
</evidence>
<feature type="binding site" evidence="7">
    <location>
        <position position="304"/>
    </location>
    <ligand>
        <name>Fe(2+)</name>
        <dbReference type="ChEBI" id="CHEBI:29033"/>
    </ligand>
</feature>
<dbReference type="HAMAP" id="MF_00323">
    <property type="entry name" value="Ferrochelatase"/>
    <property type="match status" value="1"/>
</dbReference>
<evidence type="ECO:0000256" key="3">
    <source>
        <dbReference type="ARBA" id="ARBA00023133"/>
    </source>
</evidence>
<keyword evidence="2 7" id="KW-0408">Iron</keyword>
<evidence type="ECO:0000256" key="6">
    <source>
        <dbReference type="ARBA" id="ARBA00024536"/>
    </source>
</evidence>
<dbReference type="EMBL" id="WLVL01000040">
    <property type="protein sequence ID" value="MTB72919.1"/>
    <property type="molecule type" value="Genomic_DNA"/>
</dbReference>
<keyword evidence="3 7" id="KW-0350">Heme biosynthesis</keyword>
<dbReference type="CDD" id="cd00419">
    <property type="entry name" value="Ferrochelatase_C"/>
    <property type="match status" value="1"/>
</dbReference>
<accession>A0A6I3IWS3</accession>
<dbReference type="RefSeq" id="WP_311966681.1">
    <property type="nucleotide sequence ID" value="NZ_WLVL01000040.1"/>
</dbReference>
<comment type="caution">
    <text evidence="7">Lacks conserved residue(s) required for the propagation of feature annotation.</text>
</comment>